<proteinExistence type="predicted"/>
<dbReference type="AlphaFoldDB" id="A0AA90XSQ2"/>
<dbReference type="Proteomes" id="UP000698240">
    <property type="component" value="Unassembled WGS sequence"/>
</dbReference>
<evidence type="ECO:0000313" key="2">
    <source>
        <dbReference type="Proteomes" id="UP000698240"/>
    </source>
</evidence>
<accession>A0AA90XSQ2</accession>
<name>A0AA90XSQ2_9GAMM</name>
<dbReference type="InterPro" id="IPR026487">
    <property type="entry name" value="CHP04141"/>
</dbReference>
<protein>
    <submittedName>
        <fullName evidence="1">TIGR04141 family sporadically distributed protein</fullName>
    </submittedName>
</protein>
<comment type="caution">
    <text evidence="1">The sequence shown here is derived from an EMBL/GenBank/DDBJ whole genome shotgun (WGS) entry which is preliminary data.</text>
</comment>
<organism evidence="1 2">
    <name type="scientific">Yersinia massiliensis</name>
    <dbReference type="NCBI Taxonomy" id="419257"/>
    <lineage>
        <taxon>Bacteria</taxon>
        <taxon>Pseudomonadati</taxon>
        <taxon>Pseudomonadota</taxon>
        <taxon>Gammaproteobacteria</taxon>
        <taxon>Enterobacterales</taxon>
        <taxon>Yersiniaceae</taxon>
        <taxon>Yersinia</taxon>
    </lineage>
</organism>
<dbReference type="EMBL" id="JAASAN010000003">
    <property type="protein sequence ID" value="NIL26879.1"/>
    <property type="molecule type" value="Genomic_DNA"/>
</dbReference>
<gene>
    <name evidence="1" type="ORF">HB980_10005</name>
</gene>
<evidence type="ECO:0000313" key="1">
    <source>
        <dbReference type="EMBL" id="NIL26879.1"/>
    </source>
</evidence>
<reference evidence="1" key="1">
    <citation type="submission" date="2020-03" db="EMBL/GenBank/DDBJ databases">
        <authorList>
            <person name="Kislichkina A."/>
            <person name="Dentovskaya S."/>
            <person name="Shaikhutdinov R."/>
            <person name="Ivanov S."/>
            <person name="Sizova A."/>
            <person name="Solomentsev V."/>
            <person name="Bogun A."/>
        </authorList>
    </citation>
    <scope>NUCLEOTIDE SEQUENCE</scope>
    <source>
        <strain evidence="1">SCPM-O-B-8025</strain>
    </source>
</reference>
<dbReference type="NCBIfam" id="TIGR04141">
    <property type="entry name" value="TIGR04141 family sporadically distributed protein"/>
    <property type="match status" value="1"/>
</dbReference>
<sequence>MKIKLSIYKAKRFKDDIDKVLNLERVRNPIEFDMEEARVYLYAKQFLDPKPPEWTTLFTSQKPDLDHDFFGKNSSTGAVLVVEVNNARYLIPFGTGHHLINDDSIVKGFGLKTTLNCIEHNKIRSLDKGSHNETNLLTRSQSSKEVDIYNLKIDSEMDILTTLTGTSTEDILGNKITGKDAFVIVPDIDLKSMPDLLNKIDSIYSLPLPEEFEWVNNIKEADEAEVEILDAILIDLINAKDSNDLWLGEPEIVDWENQLGYCFEKRQRSIIYESLSVEHISEYFSSKKTEISVEGLKGSSLHVLNADFESIKKWSLYRCIYAEIKEGDQNYILRDSIWYVADRKFVSTIDDEMKRIVHYEETDKFPNYSYIREEEYNKQVCIADKGFTHMDQKFIYHGGGKSKIEFCDLIRDGSDFIHVKYYSGSQSMSHLFSQAFVGSELFISDSEFRGKLNEKLPAHIKLTDHSIRPEAKKYKVVFAIATNKKIPEDLPLFSKINLKNFNKSISNFGYEVRICKITVDPLIYKKKLCKPQKKQGLS</sequence>
<dbReference type="RefSeq" id="WP_099462099.1">
    <property type="nucleotide sequence ID" value="NZ_CP110790.1"/>
</dbReference>
<dbReference type="Pfam" id="PF19614">
    <property type="entry name" value="DUF6119"/>
    <property type="match status" value="1"/>
</dbReference>